<organism evidence="1">
    <name type="scientific">marine sediment metagenome</name>
    <dbReference type="NCBI Taxonomy" id="412755"/>
    <lineage>
        <taxon>unclassified sequences</taxon>
        <taxon>metagenomes</taxon>
        <taxon>ecological metagenomes</taxon>
    </lineage>
</organism>
<name>A0A0F9U6A3_9ZZZZ</name>
<evidence type="ECO:0000313" key="1">
    <source>
        <dbReference type="EMBL" id="KKN82812.1"/>
    </source>
</evidence>
<reference evidence="1" key="1">
    <citation type="journal article" date="2015" name="Nature">
        <title>Complex archaea that bridge the gap between prokaryotes and eukaryotes.</title>
        <authorList>
            <person name="Spang A."/>
            <person name="Saw J.H."/>
            <person name="Jorgensen S.L."/>
            <person name="Zaremba-Niedzwiedzka K."/>
            <person name="Martijn J."/>
            <person name="Lind A.E."/>
            <person name="van Eijk R."/>
            <person name="Schleper C."/>
            <person name="Guy L."/>
            <person name="Ettema T.J."/>
        </authorList>
    </citation>
    <scope>NUCLEOTIDE SEQUENCE</scope>
</reference>
<protein>
    <submittedName>
        <fullName evidence="1">Uncharacterized protein</fullName>
    </submittedName>
</protein>
<gene>
    <name evidence="1" type="ORF">LCGC14_0306360</name>
</gene>
<accession>A0A0F9U6A3</accession>
<proteinExistence type="predicted"/>
<sequence>MEEQRILDIKADDITPEKVGQSFFIATMLGKLVESMQNLQIAHQNHLSNHRKSDIISYIQTAIVIICFSVLKWGG</sequence>
<dbReference type="AlphaFoldDB" id="A0A0F9U6A3"/>
<comment type="caution">
    <text evidence="1">The sequence shown here is derived from an EMBL/GenBank/DDBJ whole genome shotgun (WGS) entry which is preliminary data.</text>
</comment>
<dbReference type="EMBL" id="LAZR01000195">
    <property type="protein sequence ID" value="KKN82812.1"/>
    <property type="molecule type" value="Genomic_DNA"/>
</dbReference>